<dbReference type="InterPro" id="IPR011335">
    <property type="entry name" value="Restrct_endonuc-II-like"/>
</dbReference>
<evidence type="ECO:0000259" key="2">
    <source>
        <dbReference type="Pfam" id="PF13086"/>
    </source>
</evidence>
<dbReference type="RefSeq" id="WP_112880837.1">
    <property type="nucleotide sequence ID" value="NZ_QLUW01000001.1"/>
</dbReference>
<dbReference type="Gene3D" id="3.40.960.10">
    <property type="entry name" value="VSR Endonuclease"/>
    <property type="match status" value="1"/>
</dbReference>
<dbReference type="InterPro" id="IPR025103">
    <property type="entry name" value="DUF4011"/>
</dbReference>
<evidence type="ECO:0000259" key="3">
    <source>
        <dbReference type="Pfam" id="PF13087"/>
    </source>
</evidence>
<dbReference type="InterPro" id="IPR047187">
    <property type="entry name" value="SF1_C_Upf1"/>
</dbReference>
<dbReference type="InterPro" id="IPR021754">
    <property type="entry name" value="DUF3320"/>
</dbReference>
<dbReference type="InterPro" id="IPR027417">
    <property type="entry name" value="P-loop_NTPase"/>
</dbReference>
<dbReference type="Gene3D" id="3.40.50.300">
    <property type="entry name" value="P-loop containing nucleotide triphosphate hydrolases"/>
    <property type="match status" value="3"/>
</dbReference>
<dbReference type="OrthoDB" id="9757917at2"/>
<dbReference type="PANTHER" id="PTHR10887">
    <property type="entry name" value="DNA2/NAM7 HELICASE FAMILY"/>
    <property type="match status" value="1"/>
</dbReference>
<dbReference type="Pfam" id="PF13195">
    <property type="entry name" value="DUF4011"/>
    <property type="match status" value="1"/>
</dbReference>
<evidence type="ECO:0000313" key="6">
    <source>
        <dbReference type="Proteomes" id="UP000249260"/>
    </source>
</evidence>
<name>A0A328UBM0_9BACL</name>
<evidence type="ECO:0000313" key="5">
    <source>
        <dbReference type="EMBL" id="RAP77714.1"/>
    </source>
</evidence>
<dbReference type="CDD" id="cd18808">
    <property type="entry name" value="SF1_C_Upf1"/>
    <property type="match status" value="1"/>
</dbReference>
<organism evidence="5 6">
    <name type="scientific">Paenibacillus montanisoli</name>
    <dbReference type="NCBI Taxonomy" id="2081970"/>
    <lineage>
        <taxon>Bacteria</taxon>
        <taxon>Bacillati</taxon>
        <taxon>Bacillota</taxon>
        <taxon>Bacilli</taxon>
        <taxon>Bacillales</taxon>
        <taxon>Paenibacillaceae</taxon>
        <taxon>Paenibacillus</taxon>
    </lineage>
</organism>
<reference evidence="5 6" key="1">
    <citation type="submission" date="2018-06" db="EMBL/GenBank/DDBJ databases">
        <title>Paenibacillus montanisoli sp. nov., isolated from mountain area soil.</title>
        <authorList>
            <person name="Wu M."/>
        </authorList>
    </citation>
    <scope>NUCLEOTIDE SEQUENCE [LARGE SCALE GENOMIC DNA]</scope>
    <source>
        <strain evidence="5 6">RA17</strain>
    </source>
</reference>
<dbReference type="FunFam" id="3.40.960.10:FF:000002">
    <property type="entry name" value="DNA helicase related protein"/>
    <property type="match status" value="1"/>
</dbReference>
<keyword evidence="6" id="KW-1185">Reference proteome</keyword>
<dbReference type="Pfam" id="PF18741">
    <property type="entry name" value="MTES_1575"/>
    <property type="match status" value="1"/>
</dbReference>
<dbReference type="FunFam" id="3.40.50.300:FF:002063">
    <property type="entry name" value="DNA helicase related protein"/>
    <property type="match status" value="1"/>
</dbReference>
<dbReference type="InterPro" id="IPR045055">
    <property type="entry name" value="DNA2/NAM7-like"/>
</dbReference>
<protein>
    <submittedName>
        <fullName evidence="5">DUF3320 domain-containing protein</fullName>
    </submittedName>
</protein>
<comment type="caution">
    <text evidence="5">The sequence shown here is derived from an EMBL/GenBank/DDBJ whole genome shotgun (WGS) entry which is preliminary data.</text>
</comment>
<feature type="domain" description="DNA2/NAM7 helicase helicase" evidence="2">
    <location>
        <begin position="302"/>
        <end position="365"/>
    </location>
</feature>
<dbReference type="PANTHER" id="PTHR10887:SF530">
    <property type="entry name" value="SUPERFAMILY I DNA HELICASES"/>
    <property type="match status" value="1"/>
</dbReference>
<feature type="domain" description="Restriction endonuclease type II-like" evidence="4">
    <location>
        <begin position="1249"/>
        <end position="1346"/>
    </location>
</feature>
<dbReference type="GO" id="GO:0004386">
    <property type="term" value="F:helicase activity"/>
    <property type="evidence" value="ECO:0007669"/>
    <property type="project" value="InterPro"/>
</dbReference>
<feature type="domain" description="DUF3320" evidence="1">
    <location>
        <begin position="1405"/>
        <end position="1452"/>
    </location>
</feature>
<dbReference type="SUPFAM" id="SSF52540">
    <property type="entry name" value="P-loop containing nucleoside triphosphate hydrolases"/>
    <property type="match status" value="1"/>
</dbReference>
<evidence type="ECO:0000259" key="4">
    <source>
        <dbReference type="Pfam" id="PF18741"/>
    </source>
</evidence>
<accession>A0A328UBM0</accession>
<gene>
    <name evidence="5" type="ORF">DL346_04430</name>
</gene>
<dbReference type="InterPro" id="IPR041677">
    <property type="entry name" value="DNA2/NAM7_AAA_11"/>
</dbReference>
<sequence length="1566" mass="177173">MNDIGSIATKLNMARQELLDLGLRNPLLNYRTYKARGLEIVNEKPSEVYRILVSDKKKMTFLEATEKKTELETFEPPHAGAYIDDPDDSEAAKGYLDSKLQTNYNDKQLQSRLLATYTAAKTYIEEQGVNILYMALGMLNWYESDHSQEARKAPLLLVPVQLDRVNARERFTVIYTEDEVGHNISLAAKMKSEFGLAIPVFDEDIMEVSEYFELVKKSVEAQKRWSLDCDSIVIGFFSFGKFLMYWDLDMEHWPEHTQPLEHAVLKALLEDGFREPSSAFGDEEHLDPYMNYEDSNLIKDADSSQLMAVLDANQGRNLVIQGPPGTGKSQTITNLIADAIGHGKKVLFVSEKMAALEVVKRRLDEAGLGIACLELHSHKTNKKLLLNDLANTLHLGEPHKELRSQIAVLEELRSRLNRYSEAMNTPVSSSGVTPYKALGELVHYKTSLEEIDFPRVPTDGMTEWTEETFLKREALIEELQSLIRRMGAPSGHLFWGSRKKAFIPGELDQLKKAAADAAAACSDLIRQCGEIVESTPAPEPQHVDEVQSFLDIAARTLHAPKLDEVNIASEKWLKLKDSLHRFAASGTRYSAIRAKYDEAVLPAAWDQDVMGIRYSLISYQDKWWRFLSGRYRSAKNKAKALLRNPKANQVPGLTIVDAIVEAQSCKSAVMEGEPLARELFASYWNGVQTDWNELQRLIDWMVELHQSAAERLPSWSIAFISGAAQIPHLNQLAAEVQHAYDACLKSLKELSNLLELDGEVRFENKQPLLKQKFSVLRELVPKWAEQADAVHEIASFNHIAELCRQEDMREFAELAESWRLSSDYLTDCFRWNRYRTLAEKAFVEREALAHFDGSRHDQVVKKFRELDKELILLNRLKLSVAHWNKLPRHEGGGQLGILQREMAKKTRHMPIRKLMQSAGNAIQAIKPVFMMGPLSIAAFIPPGSLEFDLVIFDEASQVKPVDAFGAIIRGKQSVVVGDSKQMPPTNFFDSLSKDDATEDDDFVSDMESILGLFVGQNAPQRMLRWHYRSRHESLITVSNHEFYDDKLVVFPSPDAEKLDSGLIYRYLPETGYDRGRTRTNKLEAKAVALAVMHHAKHYPGLSLGVAAFSMAQMQAVMDEVEMLRRSDQEAEPFFHAHPHEPFFVKNLENVQGDERDVIFISIGYGKTNEGYLAMDFGPLNREGGERRLNVLVTRARIRCEVFTNLKSEDIDLNRSGARGVKALKTFLTYAEKGHLDIPAETGKDFDSPFEEAVYKSLANAGYKVQKQVGSAGFFVDLAVVDHEQPGRYVLGIECDGAAYHSARSARDRDRLRQEVLEGLGWSIHRIWSTDWFKQPERELKRAVEAIEKAKLASRMTVQSKRPEKQSGDERKLVIRREPLEAVKPMENDVSKYVHAKLSIELSGKEFHAVPVPMIAAWVQEVVRVEAPVHISEVIKRICEAAGIKRAGNRIQAAIDEAVRTLEQNGSIQKLDDFLWLRGMQEVPLRNRAELSNKKAGLIDPMEIEAAIDKVVAESFGMSKDELPQHVSQLFGFSRLTEDMRSLVEKVLAQMTSSNKLQDKEGQLIKA</sequence>
<dbReference type="InterPro" id="IPR041679">
    <property type="entry name" value="DNA2/NAM7-like_C"/>
</dbReference>
<dbReference type="Pfam" id="PF11784">
    <property type="entry name" value="DUF3320"/>
    <property type="match status" value="1"/>
</dbReference>
<evidence type="ECO:0000259" key="1">
    <source>
        <dbReference type="Pfam" id="PF11784"/>
    </source>
</evidence>
<dbReference type="InterPro" id="IPR049468">
    <property type="entry name" value="Restrct_endonuc-II-like_dom"/>
</dbReference>
<dbReference type="SUPFAM" id="SSF52980">
    <property type="entry name" value="Restriction endonuclease-like"/>
    <property type="match status" value="1"/>
</dbReference>
<dbReference type="Pfam" id="PF13086">
    <property type="entry name" value="AAA_11"/>
    <property type="match status" value="1"/>
</dbReference>
<dbReference type="EMBL" id="QLUW01000001">
    <property type="protein sequence ID" value="RAP77714.1"/>
    <property type="molecule type" value="Genomic_DNA"/>
</dbReference>
<proteinExistence type="predicted"/>
<dbReference type="Pfam" id="PF13087">
    <property type="entry name" value="AAA_12"/>
    <property type="match status" value="1"/>
</dbReference>
<dbReference type="Proteomes" id="UP000249260">
    <property type="component" value="Unassembled WGS sequence"/>
</dbReference>
<feature type="domain" description="DNA2/NAM7 helicase-like C-terminal" evidence="3">
    <location>
        <begin position="1014"/>
        <end position="1204"/>
    </location>
</feature>